<dbReference type="Proteomes" id="UP000178912">
    <property type="component" value="Unassembled WGS sequence"/>
</dbReference>
<sequence length="135" mass="14663">MASSGGIALGFEDRCRALAQKVDRALTGVVNRRARVKRPRSPPPSAPAPPLYKAFKNYLAKDPTELSLTIKKPVTIIRKNSDGKSNSPNVTGKSGLVPSNALREEAPAPPPPPPPPRKALFKITFRIPIVHWNEV</sequence>
<feature type="compositionally biased region" description="Pro residues" evidence="3">
    <location>
        <begin position="107"/>
        <end position="117"/>
    </location>
</feature>
<dbReference type="InterPro" id="IPR001452">
    <property type="entry name" value="SH3_domain"/>
</dbReference>
<evidence type="ECO:0000259" key="4">
    <source>
        <dbReference type="PROSITE" id="PS50002"/>
    </source>
</evidence>
<evidence type="ECO:0000313" key="6">
    <source>
        <dbReference type="Proteomes" id="UP000178912"/>
    </source>
</evidence>
<evidence type="ECO:0000256" key="3">
    <source>
        <dbReference type="SAM" id="MobiDB-lite"/>
    </source>
</evidence>
<proteinExistence type="predicted"/>
<gene>
    <name evidence="5" type="ORF">RAG0_01309</name>
</gene>
<evidence type="ECO:0000256" key="2">
    <source>
        <dbReference type="PROSITE-ProRule" id="PRU00192"/>
    </source>
</evidence>
<accession>A0A1E1JWR0</accession>
<dbReference type="SUPFAM" id="SSF50044">
    <property type="entry name" value="SH3-domain"/>
    <property type="match status" value="1"/>
</dbReference>
<keyword evidence="1 2" id="KW-0728">SH3 domain</keyword>
<dbReference type="Gene3D" id="2.30.30.40">
    <property type="entry name" value="SH3 Domains"/>
    <property type="match status" value="1"/>
</dbReference>
<dbReference type="AlphaFoldDB" id="A0A1E1JWR0"/>
<dbReference type="PROSITE" id="PS50002">
    <property type="entry name" value="SH3"/>
    <property type="match status" value="1"/>
</dbReference>
<dbReference type="InterPro" id="IPR036028">
    <property type="entry name" value="SH3-like_dom_sf"/>
</dbReference>
<name>A0A1E1JWR0_9HELO</name>
<feature type="compositionally biased region" description="Polar residues" evidence="3">
    <location>
        <begin position="83"/>
        <end position="92"/>
    </location>
</feature>
<feature type="domain" description="SH3" evidence="4">
    <location>
        <begin position="47"/>
        <end position="107"/>
    </location>
</feature>
<evidence type="ECO:0000313" key="5">
    <source>
        <dbReference type="EMBL" id="CZS90151.1"/>
    </source>
</evidence>
<protein>
    <recommendedName>
        <fullName evidence="4">SH3 domain-containing protein</fullName>
    </recommendedName>
</protein>
<organism evidence="5 6">
    <name type="scientific">Rhynchosporium agropyri</name>
    <dbReference type="NCBI Taxonomy" id="914238"/>
    <lineage>
        <taxon>Eukaryota</taxon>
        <taxon>Fungi</taxon>
        <taxon>Dikarya</taxon>
        <taxon>Ascomycota</taxon>
        <taxon>Pezizomycotina</taxon>
        <taxon>Leotiomycetes</taxon>
        <taxon>Helotiales</taxon>
        <taxon>Ploettnerulaceae</taxon>
        <taxon>Rhynchosporium</taxon>
    </lineage>
</organism>
<dbReference type="OrthoDB" id="3565135at2759"/>
<feature type="region of interest" description="Disordered" evidence="3">
    <location>
        <begin position="78"/>
        <end position="119"/>
    </location>
</feature>
<dbReference type="EMBL" id="FJUX01000004">
    <property type="protein sequence ID" value="CZS90151.1"/>
    <property type="molecule type" value="Genomic_DNA"/>
</dbReference>
<evidence type="ECO:0000256" key="1">
    <source>
        <dbReference type="ARBA" id="ARBA00022443"/>
    </source>
</evidence>
<reference evidence="6" key="1">
    <citation type="submission" date="2016-03" db="EMBL/GenBank/DDBJ databases">
        <authorList>
            <person name="Guldener U."/>
        </authorList>
    </citation>
    <scope>NUCLEOTIDE SEQUENCE [LARGE SCALE GENOMIC DNA]</scope>
    <source>
        <strain evidence="6">04CH-RAC-A.6.1</strain>
    </source>
</reference>
<keyword evidence="6" id="KW-1185">Reference proteome</keyword>